<dbReference type="GO" id="GO:0005509">
    <property type="term" value="F:calcium ion binding"/>
    <property type="evidence" value="ECO:0007669"/>
    <property type="project" value="InterPro"/>
</dbReference>
<dbReference type="RefSeq" id="WP_201663344.1">
    <property type="nucleotide sequence ID" value="NZ_JAEQNC010000016.1"/>
</dbReference>
<dbReference type="InterPro" id="IPR001343">
    <property type="entry name" value="Hemolysn_Ca-bd"/>
</dbReference>
<accession>A0A936YTR6</accession>
<dbReference type="SUPFAM" id="SSF51120">
    <property type="entry name" value="beta-Roll"/>
    <property type="match status" value="2"/>
</dbReference>
<evidence type="ECO:0000313" key="2">
    <source>
        <dbReference type="Proteomes" id="UP000633219"/>
    </source>
</evidence>
<reference evidence="1" key="1">
    <citation type="submission" date="2021-01" db="EMBL/GenBank/DDBJ databases">
        <title>Rhizobium sp. strain KVB221 16S ribosomal RNA gene Genome sequencing and assembly.</title>
        <authorList>
            <person name="Kang M."/>
        </authorList>
    </citation>
    <scope>NUCLEOTIDE SEQUENCE</scope>
    <source>
        <strain evidence="1">KVB221</strain>
    </source>
</reference>
<name>A0A936YTR6_9HYPH</name>
<dbReference type="InterPro" id="IPR011049">
    <property type="entry name" value="Serralysin-like_metalloprot_C"/>
</dbReference>
<dbReference type="EMBL" id="JAEQNC010000016">
    <property type="protein sequence ID" value="MBL0374792.1"/>
    <property type="molecule type" value="Genomic_DNA"/>
</dbReference>
<dbReference type="Gene3D" id="2.150.10.10">
    <property type="entry name" value="Serralysin-like metalloprotease, C-terminal"/>
    <property type="match status" value="1"/>
</dbReference>
<dbReference type="Pfam" id="PF00353">
    <property type="entry name" value="HemolysinCabind"/>
    <property type="match status" value="4"/>
</dbReference>
<comment type="caution">
    <text evidence="1">The sequence shown here is derived from an EMBL/GenBank/DDBJ whole genome shotgun (WGS) entry which is preliminary data.</text>
</comment>
<sequence>MPEYGFFGDFYDETSLVLKSHTGKRAVYEDVSGAQIVLQGNGLAFAGDNITKGKVTGVLFLDGSGGTLISVSDGTFDARKLSQAFIKNDDIWEFMTQLTAGNDKIYGSNVGNDFGFGENHGNDLIVAGKAGSYMAGSEGNDTMRGGAGWDTISFAGTFWSADDKHGITLDATKGTISDSWGDKDKFDTRFEEFDGSVYRDVMKGSSRDEAFAGMKGADVIDGGGGWDELRYHRDERFNGDDGIVASLANGTILDGFGTIDKVKNIEAVYGTYFDDRFTGDSRDNQFRGISGVDSFDGGKGKDEVNFDWWEDLGQHGVEVDLSLTSNQIKDDGFGNTETTKSIEALGGGDFDDKLTLGSSGGWANGKGGNDILTAGAAGDSLEGGDGDDTFVFLTSLSIGTRSGTHSVIDDFEQGNDQIDLSAINGLSFIGTNAFSNVAGELRYLQAGNNTFLLGDANGDGTADFALELKGTVDLVGGDLLL</sequence>
<organism evidence="1 2">
    <name type="scientific">Rhizobium setariae</name>
    <dbReference type="NCBI Taxonomy" id="2801340"/>
    <lineage>
        <taxon>Bacteria</taxon>
        <taxon>Pseudomonadati</taxon>
        <taxon>Pseudomonadota</taxon>
        <taxon>Alphaproteobacteria</taxon>
        <taxon>Hyphomicrobiales</taxon>
        <taxon>Rhizobiaceae</taxon>
        <taxon>Rhizobium/Agrobacterium group</taxon>
        <taxon>Rhizobium</taxon>
    </lineage>
</organism>
<evidence type="ECO:0000313" key="1">
    <source>
        <dbReference type="EMBL" id="MBL0374792.1"/>
    </source>
</evidence>
<dbReference type="Proteomes" id="UP000633219">
    <property type="component" value="Unassembled WGS sequence"/>
</dbReference>
<dbReference type="AlphaFoldDB" id="A0A936YTR6"/>
<gene>
    <name evidence="1" type="ORF">JJB09_22520</name>
</gene>
<protein>
    <recommendedName>
        <fullName evidence="3">Calcium-binding protein</fullName>
    </recommendedName>
</protein>
<keyword evidence="2" id="KW-1185">Reference proteome</keyword>
<proteinExistence type="predicted"/>
<evidence type="ECO:0008006" key="3">
    <source>
        <dbReference type="Google" id="ProtNLM"/>
    </source>
</evidence>
<dbReference type="PRINTS" id="PR00313">
    <property type="entry name" value="CABNDNGRPT"/>
</dbReference>